<organism evidence="1 2">
    <name type="scientific">Prunus yedoensis var. nudiflora</name>
    <dbReference type="NCBI Taxonomy" id="2094558"/>
    <lineage>
        <taxon>Eukaryota</taxon>
        <taxon>Viridiplantae</taxon>
        <taxon>Streptophyta</taxon>
        <taxon>Embryophyta</taxon>
        <taxon>Tracheophyta</taxon>
        <taxon>Spermatophyta</taxon>
        <taxon>Magnoliopsida</taxon>
        <taxon>eudicotyledons</taxon>
        <taxon>Gunneridae</taxon>
        <taxon>Pentapetalae</taxon>
        <taxon>rosids</taxon>
        <taxon>fabids</taxon>
        <taxon>Rosales</taxon>
        <taxon>Rosaceae</taxon>
        <taxon>Amygdaloideae</taxon>
        <taxon>Amygdaleae</taxon>
        <taxon>Prunus</taxon>
    </lineage>
</organism>
<sequence length="64" mass="7280">MESSCKGVILTTSGKWYQSRNGQSANDILTTSALATSILFIYSRNHNPQRKIQTVSKEEEKYRL</sequence>
<proteinExistence type="predicted"/>
<name>A0A314YTM9_PRUYE</name>
<evidence type="ECO:0000313" key="2">
    <source>
        <dbReference type="Proteomes" id="UP000250321"/>
    </source>
</evidence>
<reference evidence="1 2" key="1">
    <citation type="submission" date="2018-02" db="EMBL/GenBank/DDBJ databases">
        <title>Draft genome of wild Prunus yedoensis var. nudiflora.</title>
        <authorList>
            <person name="Baek S."/>
            <person name="Kim J.-H."/>
            <person name="Choi K."/>
            <person name="Kim G.-B."/>
            <person name="Cho A."/>
            <person name="Jang H."/>
            <person name="Shin C.-H."/>
            <person name="Yu H.-J."/>
            <person name="Mun J.-H."/>
        </authorList>
    </citation>
    <scope>NUCLEOTIDE SEQUENCE [LARGE SCALE GENOMIC DNA]</scope>
    <source>
        <strain evidence="2">cv. Jeju island</strain>
        <tissue evidence="1">Leaf</tissue>
    </source>
</reference>
<dbReference type="AlphaFoldDB" id="A0A314YTM9"/>
<protein>
    <submittedName>
        <fullName evidence="1">Uncharacterized protein</fullName>
    </submittedName>
</protein>
<dbReference type="EMBL" id="PJQY01002521">
    <property type="protein sequence ID" value="PQP92885.1"/>
    <property type="molecule type" value="Genomic_DNA"/>
</dbReference>
<gene>
    <name evidence="1" type="ORF">Pyn_12808</name>
</gene>
<evidence type="ECO:0000313" key="1">
    <source>
        <dbReference type="EMBL" id="PQP92885.1"/>
    </source>
</evidence>
<comment type="caution">
    <text evidence="1">The sequence shown here is derived from an EMBL/GenBank/DDBJ whole genome shotgun (WGS) entry which is preliminary data.</text>
</comment>
<accession>A0A314YTM9</accession>
<dbReference type="Proteomes" id="UP000250321">
    <property type="component" value="Unassembled WGS sequence"/>
</dbReference>
<keyword evidence="2" id="KW-1185">Reference proteome</keyword>